<keyword evidence="2" id="KW-1133">Transmembrane helix</keyword>
<accession>A0A2X0KF59</accession>
<feature type="region of interest" description="Disordered" evidence="1">
    <location>
        <begin position="81"/>
        <end position="100"/>
    </location>
</feature>
<feature type="transmembrane region" description="Helical" evidence="2">
    <location>
        <begin position="42"/>
        <end position="60"/>
    </location>
</feature>
<evidence type="ECO:0000256" key="1">
    <source>
        <dbReference type="SAM" id="MobiDB-lite"/>
    </source>
</evidence>
<dbReference type="GO" id="GO:0016747">
    <property type="term" value="F:acyltransferase activity, transferring groups other than amino-acyl groups"/>
    <property type="evidence" value="ECO:0007669"/>
    <property type="project" value="TreeGrafter"/>
</dbReference>
<protein>
    <submittedName>
        <fullName evidence="3">Esterase</fullName>
    </submittedName>
</protein>
<dbReference type="PANTHER" id="PTHR48098:SF1">
    <property type="entry name" value="DIACYLGLYCEROL ACYLTRANSFERASE_MYCOLYLTRANSFERASE AG85A"/>
    <property type="match status" value="1"/>
</dbReference>
<gene>
    <name evidence="3" type="ORF">DN069_00045</name>
</gene>
<dbReference type="Proteomes" id="UP000248889">
    <property type="component" value="Unassembled WGS sequence"/>
</dbReference>
<reference evidence="3 4" key="1">
    <citation type="submission" date="2018-06" db="EMBL/GenBank/DDBJ databases">
        <title>Streptacidiphilus pinicola sp. nov., isolated from pine grove soil.</title>
        <authorList>
            <person name="Roh S.G."/>
            <person name="Park S."/>
            <person name="Kim M.-K."/>
            <person name="Yun B.-R."/>
            <person name="Park J."/>
            <person name="Kim M.J."/>
            <person name="Kim Y.S."/>
            <person name="Kim S.B."/>
        </authorList>
    </citation>
    <scope>NUCLEOTIDE SEQUENCE [LARGE SCALE GENOMIC DNA]</scope>
    <source>
        <strain evidence="3 4">MMS16-CNU450</strain>
    </source>
</reference>
<name>A0A2X0KF59_9ACTN</name>
<dbReference type="RefSeq" id="WP_111498586.1">
    <property type="nucleotide sequence ID" value="NZ_QKYN01000001.1"/>
</dbReference>
<keyword evidence="2" id="KW-0472">Membrane</keyword>
<comment type="caution">
    <text evidence="3">The sequence shown here is derived from an EMBL/GenBank/DDBJ whole genome shotgun (WGS) entry which is preliminary data.</text>
</comment>
<dbReference type="AlphaFoldDB" id="A0A2X0KF59"/>
<dbReference type="EMBL" id="QKYN01000001">
    <property type="protein sequence ID" value="RAG87665.1"/>
    <property type="molecule type" value="Genomic_DNA"/>
</dbReference>
<organism evidence="3 4">
    <name type="scientific">Streptacidiphilus pinicola</name>
    <dbReference type="NCBI Taxonomy" id="2219663"/>
    <lineage>
        <taxon>Bacteria</taxon>
        <taxon>Bacillati</taxon>
        <taxon>Actinomycetota</taxon>
        <taxon>Actinomycetes</taxon>
        <taxon>Kitasatosporales</taxon>
        <taxon>Streptomycetaceae</taxon>
        <taxon>Streptacidiphilus</taxon>
    </lineage>
</organism>
<dbReference type="Pfam" id="PF00756">
    <property type="entry name" value="Esterase"/>
    <property type="match status" value="1"/>
</dbReference>
<evidence type="ECO:0000313" key="3">
    <source>
        <dbReference type="EMBL" id="RAG87665.1"/>
    </source>
</evidence>
<dbReference type="InterPro" id="IPR050583">
    <property type="entry name" value="Mycobacterial_A85_antigen"/>
</dbReference>
<keyword evidence="4" id="KW-1185">Reference proteome</keyword>
<dbReference type="SUPFAM" id="SSF53474">
    <property type="entry name" value="alpha/beta-Hydrolases"/>
    <property type="match status" value="1"/>
</dbReference>
<dbReference type="Gene3D" id="3.40.50.1820">
    <property type="entry name" value="alpha/beta hydrolase"/>
    <property type="match status" value="1"/>
</dbReference>
<sequence length="386" mass="40680">MGLTSKKLELLVALLAVASFIGTVYLWPRLSGRNWKAVSGRVGTLLASQLLSLMALALVANNWGGFYSSFSDLFGTDQGPTPSIVDHSKPASDGKGAGSVQIQNSKPVALQLGGAAAGASGGTVEQVTINGGSTRLSEDGYVYLPAAYKDPAYKNKKFPVVVVFTGYPGTPENLISRMKYPTIAAQSIYQKKMPPTVMVLLRPSVAMPRDNECQDIPGGPQAQTFFSRDLPSAMASAYNVSTDGKAWGVIGDSTGGYCALSLAMREPNSFSAAASLSGYYKAAEDSTTGDLFGGSQALRNQANLLWRAQHLPAVPVSLLVTSSKTEADYKATEAFIKAVSAKPPYQISSLYLTSGGHNFNTWNQETPQALPWVASKLSVPGSTTGA</sequence>
<dbReference type="InterPro" id="IPR000801">
    <property type="entry name" value="Esterase-like"/>
</dbReference>
<proteinExistence type="predicted"/>
<keyword evidence="2" id="KW-0812">Transmembrane</keyword>
<evidence type="ECO:0000256" key="2">
    <source>
        <dbReference type="SAM" id="Phobius"/>
    </source>
</evidence>
<dbReference type="InterPro" id="IPR029058">
    <property type="entry name" value="AB_hydrolase_fold"/>
</dbReference>
<dbReference type="PANTHER" id="PTHR48098">
    <property type="entry name" value="ENTEROCHELIN ESTERASE-RELATED"/>
    <property type="match status" value="1"/>
</dbReference>
<dbReference type="OrthoDB" id="3670437at2"/>
<evidence type="ECO:0000313" key="4">
    <source>
        <dbReference type="Proteomes" id="UP000248889"/>
    </source>
</evidence>